<dbReference type="GO" id="GO:0044826">
    <property type="term" value="P:viral genome integration into host DNA"/>
    <property type="evidence" value="ECO:0007669"/>
    <property type="project" value="UniProtKB-KW"/>
</dbReference>
<evidence type="ECO:0000256" key="6">
    <source>
        <dbReference type="ARBA" id="ARBA00023195"/>
    </source>
</evidence>
<evidence type="ECO:0000256" key="4">
    <source>
        <dbReference type="ARBA" id="ARBA00022801"/>
    </source>
</evidence>
<dbReference type="GO" id="GO:0075713">
    <property type="term" value="P:establishment of integrated proviral latency"/>
    <property type="evidence" value="ECO:0007669"/>
    <property type="project" value="UniProtKB-KW"/>
</dbReference>
<dbReference type="GO" id="GO:0016740">
    <property type="term" value="F:transferase activity"/>
    <property type="evidence" value="ECO:0007669"/>
    <property type="project" value="UniProtKB-KW"/>
</dbReference>
<keyword evidence="6" id="KW-0229">DNA integration</keyword>
<keyword evidence="4" id="KW-0378">Hydrolase</keyword>
<keyword evidence="6" id="KW-1179">Viral genome integration</keyword>
<name>A0A8S5V003_9CAUD</name>
<evidence type="ECO:0000256" key="3">
    <source>
        <dbReference type="ARBA" id="ARBA00022679"/>
    </source>
</evidence>
<dbReference type="GO" id="GO:0015074">
    <property type="term" value="P:DNA integration"/>
    <property type="evidence" value="ECO:0007669"/>
    <property type="project" value="InterPro"/>
</dbReference>
<accession>A0A8S5V003</accession>
<sequence>MSTKCKSCKREVPDNATFCPWCGQKQVRERKKDGVIKVPEPKQLPSGNWHIYLAAEKRSVTETTKDRCIAKAKAVRAGFVEQQKKLPALTWSKAIDAYIADRSESLSPETVRGYRVIQRNRFHNIMQKPMSAQVNWQAEINAALSSLSDKSVKNAWGLMTVIMRVNEIPVPRVLFPVPEKNEREFLDPQQIIAFCEAAKGDTCEMAMLLGLHSLRMSEIRALRFPDSFDMKNGSIIVSGAVVRDEHNKEVFKQRNKTRQSTRTVPIMIPRLKELLEAQSKDGYVVTQANSTINRHIRTIAEQQGLPNITEHCLRHSFASLGYHLRLSEIEVMSMGGWSDSSTVHDIYLHLAQRDRLKAENKMAKFYRTAEKLPVGKILKGKNEC</sequence>
<reference evidence="8" key="1">
    <citation type="journal article" date="2021" name="Proc. Natl. Acad. Sci. U.S.A.">
        <title>A Catalog of Tens of Thousands of Viruses from Human Metagenomes Reveals Hidden Associations with Chronic Diseases.</title>
        <authorList>
            <person name="Tisza M.J."/>
            <person name="Buck C.B."/>
        </authorList>
    </citation>
    <scope>NUCLEOTIDE SEQUENCE</scope>
    <source>
        <strain evidence="8">CtBeL15</strain>
    </source>
</reference>
<evidence type="ECO:0000256" key="1">
    <source>
        <dbReference type="ARBA" id="ARBA00008857"/>
    </source>
</evidence>
<dbReference type="InterPro" id="IPR013762">
    <property type="entry name" value="Integrase-like_cat_sf"/>
</dbReference>
<dbReference type="CDD" id="cd01189">
    <property type="entry name" value="INT_ICEBs1_C_like"/>
    <property type="match status" value="1"/>
</dbReference>
<protein>
    <recommendedName>
        <fullName evidence="2">Integrase</fullName>
    </recommendedName>
</protein>
<dbReference type="GO" id="GO:0003677">
    <property type="term" value="F:DNA binding"/>
    <property type="evidence" value="ECO:0007669"/>
    <property type="project" value="InterPro"/>
</dbReference>
<keyword evidence="5" id="KW-0233">DNA recombination</keyword>
<dbReference type="PROSITE" id="PS51898">
    <property type="entry name" value="TYR_RECOMBINASE"/>
    <property type="match status" value="1"/>
</dbReference>
<dbReference type="PANTHER" id="PTHR30349">
    <property type="entry name" value="PHAGE INTEGRASE-RELATED"/>
    <property type="match status" value="1"/>
</dbReference>
<organism evidence="8">
    <name type="scientific">Siphoviridae sp. ctBeL15</name>
    <dbReference type="NCBI Taxonomy" id="2825374"/>
    <lineage>
        <taxon>Viruses</taxon>
        <taxon>Duplodnaviria</taxon>
        <taxon>Heunggongvirae</taxon>
        <taxon>Uroviricota</taxon>
        <taxon>Caudoviricetes</taxon>
    </lineage>
</organism>
<dbReference type="SUPFAM" id="SSF56349">
    <property type="entry name" value="DNA breaking-rejoining enzymes"/>
    <property type="match status" value="1"/>
</dbReference>
<proteinExistence type="inferred from homology"/>
<evidence type="ECO:0000259" key="7">
    <source>
        <dbReference type="PROSITE" id="PS51898"/>
    </source>
</evidence>
<dbReference type="GO" id="GO:0006310">
    <property type="term" value="P:DNA recombination"/>
    <property type="evidence" value="ECO:0007669"/>
    <property type="project" value="UniProtKB-KW"/>
</dbReference>
<dbReference type="InterPro" id="IPR050090">
    <property type="entry name" value="Tyrosine_recombinase_XerCD"/>
</dbReference>
<keyword evidence="6" id="KW-1160">Virus entry into host cell</keyword>
<evidence type="ECO:0000313" key="8">
    <source>
        <dbReference type="EMBL" id="DAG00028.1"/>
    </source>
</evidence>
<feature type="domain" description="Tyr recombinase" evidence="7">
    <location>
        <begin position="181"/>
        <end position="361"/>
    </location>
</feature>
<dbReference type="Pfam" id="PF00589">
    <property type="entry name" value="Phage_integrase"/>
    <property type="match status" value="1"/>
</dbReference>
<evidence type="ECO:0000256" key="2">
    <source>
        <dbReference type="ARBA" id="ARBA00016082"/>
    </source>
</evidence>
<dbReference type="InterPro" id="IPR011010">
    <property type="entry name" value="DNA_brk_join_enz"/>
</dbReference>
<dbReference type="EMBL" id="BK016176">
    <property type="protein sequence ID" value="DAG00028.1"/>
    <property type="molecule type" value="Genomic_DNA"/>
</dbReference>
<comment type="similarity">
    <text evidence="1">Belongs to the 'phage' integrase family.</text>
</comment>
<keyword evidence="3" id="KW-0808">Transferase</keyword>
<dbReference type="GO" id="GO:0016787">
    <property type="term" value="F:hydrolase activity"/>
    <property type="evidence" value="ECO:0007669"/>
    <property type="project" value="UniProtKB-KW"/>
</dbReference>
<dbReference type="Gene3D" id="1.10.443.10">
    <property type="entry name" value="Intergrase catalytic core"/>
    <property type="match status" value="1"/>
</dbReference>
<dbReference type="InterPro" id="IPR002104">
    <property type="entry name" value="Integrase_catalytic"/>
</dbReference>
<evidence type="ECO:0000256" key="5">
    <source>
        <dbReference type="ARBA" id="ARBA00023172"/>
    </source>
</evidence>